<feature type="domain" description="Insertion element IS402-like" evidence="1">
    <location>
        <begin position="17"/>
        <end position="80"/>
    </location>
</feature>
<dbReference type="EMBL" id="RFFH01000001">
    <property type="protein sequence ID" value="RMI35306.1"/>
    <property type="molecule type" value="Genomic_DNA"/>
</dbReference>
<comment type="caution">
    <text evidence="2">The sequence shown here is derived from an EMBL/GenBank/DDBJ whole genome shotgun (WGS) entry which is preliminary data.</text>
</comment>
<name>A0A3M2LE38_9NOCA</name>
<organism evidence="2 3">
    <name type="scientific">Nocardia stercoris</name>
    <dbReference type="NCBI Taxonomy" id="2483361"/>
    <lineage>
        <taxon>Bacteria</taxon>
        <taxon>Bacillati</taxon>
        <taxon>Actinomycetota</taxon>
        <taxon>Actinomycetes</taxon>
        <taxon>Mycobacteriales</taxon>
        <taxon>Nocardiaceae</taxon>
        <taxon>Nocardia</taxon>
    </lineage>
</organism>
<reference evidence="2 3" key="1">
    <citation type="submission" date="2018-10" db="EMBL/GenBank/DDBJ databases">
        <title>Isolation from cow dung.</title>
        <authorList>
            <person name="Ling L."/>
        </authorList>
    </citation>
    <scope>NUCLEOTIDE SEQUENCE [LARGE SCALE GENOMIC DNA]</scope>
    <source>
        <strain evidence="2 3">NEAU-LL90</strain>
    </source>
</reference>
<gene>
    <name evidence="2" type="ORF">EBN03_03220</name>
</gene>
<keyword evidence="3" id="KW-1185">Reference proteome</keyword>
<evidence type="ECO:0000259" key="1">
    <source>
        <dbReference type="Pfam" id="PF13340"/>
    </source>
</evidence>
<dbReference type="Pfam" id="PF13340">
    <property type="entry name" value="DUF4096"/>
    <property type="match status" value="1"/>
</dbReference>
<dbReference type="Proteomes" id="UP000279275">
    <property type="component" value="Unassembled WGS sequence"/>
</dbReference>
<evidence type="ECO:0000313" key="2">
    <source>
        <dbReference type="EMBL" id="RMI35306.1"/>
    </source>
</evidence>
<dbReference type="InterPro" id="IPR025161">
    <property type="entry name" value="IS402-like_dom"/>
</dbReference>
<sequence>MCCCAACFVAAAPWIVDDELWAVVEPLLPVKPAGTPRPAQMDSRLVLQGILFVLVTGIGREDLPQELGFGSGMTRWRLLRDPVAGN</sequence>
<protein>
    <submittedName>
        <fullName evidence="2">Transposase</fullName>
    </submittedName>
</protein>
<accession>A0A3M2LE38</accession>
<evidence type="ECO:0000313" key="3">
    <source>
        <dbReference type="Proteomes" id="UP000279275"/>
    </source>
</evidence>
<dbReference type="AlphaFoldDB" id="A0A3M2LE38"/>
<proteinExistence type="predicted"/>